<proteinExistence type="predicted"/>
<comment type="caution">
    <text evidence="1">The sequence shown here is derived from an EMBL/GenBank/DDBJ whole genome shotgun (WGS) entry which is preliminary data.</text>
</comment>
<dbReference type="AlphaFoldDB" id="A0A484GI57"/>
<accession>A0A484GI57</accession>
<feature type="non-terminal residue" evidence="1">
    <location>
        <position position="33"/>
    </location>
</feature>
<dbReference type="Proteomes" id="UP000295264">
    <property type="component" value="Unassembled WGS sequence"/>
</dbReference>
<feature type="non-terminal residue" evidence="1">
    <location>
        <position position="1"/>
    </location>
</feature>
<reference evidence="1 2" key="1">
    <citation type="journal article" date="2018" name="Genomics">
        <title>Molecular footprints of inshore aquatic adaptation in Indo-Pacific humpback dolphin (Sousa chinensis).</title>
        <authorList>
            <person name="Ming Y."/>
            <person name="Jian J."/>
            <person name="Yu F."/>
            <person name="Yu X."/>
            <person name="Wang J."/>
            <person name="Liu W."/>
        </authorList>
    </citation>
    <scope>NUCLEOTIDE SEQUENCE [LARGE SCALE GENOMIC DNA]</scope>
    <source>
        <strain evidence="1">MY-2018</strain>
        <tissue evidence="1">Skin</tissue>
    </source>
</reference>
<protein>
    <submittedName>
        <fullName evidence="1">Uncharacterized protein</fullName>
    </submittedName>
</protein>
<dbReference type="EMBL" id="QWLN02007406">
    <property type="protein sequence ID" value="TEA35457.1"/>
    <property type="molecule type" value="Genomic_DNA"/>
</dbReference>
<sequence length="33" mass="3560">HRIYCILLSTSEGSLFPRSCSGAMCPNIQNSAC</sequence>
<evidence type="ECO:0000313" key="1">
    <source>
        <dbReference type="EMBL" id="TEA35457.1"/>
    </source>
</evidence>
<keyword evidence="2" id="KW-1185">Reference proteome</keyword>
<name>A0A484GI57_SOUCH</name>
<gene>
    <name evidence="1" type="ORF">DBR06_SOUSAS20510030</name>
</gene>
<organism evidence="1 2">
    <name type="scientific">Sousa chinensis</name>
    <name type="common">Indo-pacific humpbacked dolphin</name>
    <name type="synonym">Steno chinensis</name>
    <dbReference type="NCBI Taxonomy" id="103600"/>
    <lineage>
        <taxon>Eukaryota</taxon>
        <taxon>Metazoa</taxon>
        <taxon>Chordata</taxon>
        <taxon>Craniata</taxon>
        <taxon>Vertebrata</taxon>
        <taxon>Euteleostomi</taxon>
        <taxon>Mammalia</taxon>
        <taxon>Eutheria</taxon>
        <taxon>Laurasiatheria</taxon>
        <taxon>Artiodactyla</taxon>
        <taxon>Whippomorpha</taxon>
        <taxon>Cetacea</taxon>
        <taxon>Odontoceti</taxon>
        <taxon>Delphinidae</taxon>
        <taxon>Sousa</taxon>
    </lineage>
</organism>
<evidence type="ECO:0000313" key="2">
    <source>
        <dbReference type="Proteomes" id="UP000295264"/>
    </source>
</evidence>